<evidence type="ECO:0000313" key="2">
    <source>
        <dbReference type="Proteomes" id="UP001054837"/>
    </source>
</evidence>
<dbReference type="AlphaFoldDB" id="A0AAV4RBQ7"/>
<protein>
    <submittedName>
        <fullName evidence="1">Uncharacterized protein</fullName>
    </submittedName>
</protein>
<reference evidence="1 2" key="1">
    <citation type="submission" date="2021-06" db="EMBL/GenBank/DDBJ databases">
        <title>Caerostris darwini draft genome.</title>
        <authorList>
            <person name="Kono N."/>
            <person name="Arakawa K."/>
        </authorList>
    </citation>
    <scope>NUCLEOTIDE SEQUENCE [LARGE SCALE GENOMIC DNA]</scope>
</reference>
<keyword evidence="2" id="KW-1185">Reference proteome</keyword>
<sequence length="129" mass="14386">MNPWDMQPISISSNSHYGQPDKLGAFLTVITYWKCARLLQKGNRLLATDCPNLSKAPLEQRQQFSADPGPALSSGGHYLNVKGTRGCFKGGGMPAVPNCRWDWKSHLQEMVIESSRRLVEIVQSQRLVS</sequence>
<name>A0AAV4RBQ7_9ARAC</name>
<proteinExistence type="predicted"/>
<evidence type="ECO:0000313" key="1">
    <source>
        <dbReference type="EMBL" id="GIY19408.1"/>
    </source>
</evidence>
<dbReference type="Proteomes" id="UP001054837">
    <property type="component" value="Unassembled WGS sequence"/>
</dbReference>
<dbReference type="EMBL" id="BPLQ01006032">
    <property type="protein sequence ID" value="GIY19408.1"/>
    <property type="molecule type" value="Genomic_DNA"/>
</dbReference>
<gene>
    <name evidence="1" type="ORF">CDAR_414781</name>
</gene>
<accession>A0AAV4RBQ7</accession>
<organism evidence="1 2">
    <name type="scientific">Caerostris darwini</name>
    <dbReference type="NCBI Taxonomy" id="1538125"/>
    <lineage>
        <taxon>Eukaryota</taxon>
        <taxon>Metazoa</taxon>
        <taxon>Ecdysozoa</taxon>
        <taxon>Arthropoda</taxon>
        <taxon>Chelicerata</taxon>
        <taxon>Arachnida</taxon>
        <taxon>Araneae</taxon>
        <taxon>Araneomorphae</taxon>
        <taxon>Entelegynae</taxon>
        <taxon>Araneoidea</taxon>
        <taxon>Araneidae</taxon>
        <taxon>Caerostris</taxon>
    </lineage>
</organism>
<comment type="caution">
    <text evidence="1">The sequence shown here is derived from an EMBL/GenBank/DDBJ whole genome shotgun (WGS) entry which is preliminary data.</text>
</comment>